<comment type="caution">
    <text evidence="2">The sequence shown here is derived from an EMBL/GenBank/DDBJ whole genome shotgun (WGS) entry which is preliminary data.</text>
</comment>
<dbReference type="AlphaFoldDB" id="A0ABD2ND42"/>
<name>A0ABD2ND42_9CUCU</name>
<reference evidence="2 3" key="1">
    <citation type="journal article" date="2021" name="BMC Biol.">
        <title>Horizontally acquired antibacterial genes associated with adaptive radiation of ladybird beetles.</title>
        <authorList>
            <person name="Li H.S."/>
            <person name="Tang X.F."/>
            <person name="Huang Y.H."/>
            <person name="Xu Z.Y."/>
            <person name="Chen M.L."/>
            <person name="Du X.Y."/>
            <person name="Qiu B.Y."/>
            <person name="Chen P.T."/>
            <person name="Zhang W."/>
            <person name="Slipinski A."/>
            <person name="Escalona H.E."/>
            <person name="Waterhouse R.M."/>
            <person name="Zwick A."/>
            <person name="Pang H."/>
        </authorList>
    </citation>
    <scope>NUCLEOTIDE SEQUENCE [LARGE SCALE GENOMIC DNA]</scope>
    <source>
        <strain evidence="2">SYSU2018</strain>
    </source>
</reference>
<feature type="region of interest" description="Disordered" evidence="1">
    <location>
        <begin position="99"/>
        <end position="122"/>
    </location>
</feature>
<evidence type="ECO:0000313" key="3">
    <source>
        <dbReference type="Proteomes" id="UP001516400"/>
    </source>
</evidence>
<protein>
    <submittedName>
        <fullName evidence="2">Uncharacterized protein</fullName>
    </submittedName>
</protein>
<dbReference type="Proteomes" id="UP001516400">
    <property type="component" value="Unassembled WGS sequence"/>
</dbReference>
<proteinExistence type="predicted"/>
<evidence type="ECO:0000256" key="1">
    <source>
        <dbReference type="SAM" id="MobiDB-lite"/>
    </source>
</evidence>
<accession>A0ABD2ND42</accession>
<organism evidence="2 3">
    <name type="scientific">Cryptolaemus montrouzieri</name>
    <dbReference type="NCBI Taxonomy" id="559131"/>
    <lineage>
        <taxon>Eukaryota</taxon>
        <taxon>Metazoa</taxon>
        <taxon>Ecdysozoa</taxon>
        <taxon>Arthropoda</taxon>
        <taxon>Hexapoda</taxon>
        <taxon>Insecta</taxon>
        <taxon>Pterygota</taxon>
        <taxon>Neoptera</taxon>
        <taxon>Endopterygota</taxon>
        <taxon>Coleoptera</taxon>
        <taxon>Polyphaga</taxon>
        <taxon>Cucujiformia</taxon>
        <taxon>Coccinelloidea</taxon>
        <taxon>Coccinellidae</taxon>
        <taxon>Scymninae</taxon>
        <taxon>Scymnini</taxon>
        <taxon>Cryptolaemus</taxon>
    </lineage>
</organism>
<dbReference type="EMBL" id="JABFTP020000103">
    <property type="protein sequence ID" value="KAL3276402.1"/>
    <property type="molecule type" value="Genomic_DNA"/>
</dbReference>
<evidence type="ECO:0000313" key="2">
    <source>
        <dbReference type="EMBL" id="KAL3276402.1"/>
    </source>
</evidence>
<feature type="compositionally biased region" description="Basic and acidic residues" evidence="1">
    <location>
        <begin position="104"/>
        <end position="114"/>
    </location>
</feature>
<keyword evidence="3" id="KW-1185">Reference proteome</keyword>
<gene>
    <name evidence="2" type="ORF">HHI36_011786</name>
</gene>
<sequence>MSISEDGRRRYRLGLLQQGSIKHLYQRRLDSALAEAPPPEDIEEEYSNIKLALKKSAHEALGYEQKRKIQKAPIWLTDEVKQSIDEMKNVITTGFQIRPTLTGRDTKQKTEKRVKPSKNRKPINQIEETNQKYNLHW</sequence>